<dbReference type="CDD" id="cd01949">
    <property type="entry name" value="GGDEF"/>
    <property type="match status" value="1"/>
</dbReference>
<evidence type="ECO:0000259" key="11">
    <source>
        <dbReference type="PROSITE" id="PS50887"/>
    </source>
</evidence>
<dbReference type="HOGENOM" id="CLU_029518_0_0_6"/>
<organism evidence="12 13">
    <name type="scientific">Thioflavicoccus mobilis 8321</name>
    <dbReference type="NCBI Taxonomy" id="765912"/>
    <lineage>
        <taxon>Bacteria</taxon>
        <taxon>Pseudomonadati</taxon>
        <taxon>Pseudomonadota</taxon>
        <taxon>Gammaproteobacteria</taxon>
        <taxon>Chromatiales</taxon>
        <taxon>Chromatiaceae</taxon>
        <taxon>Thioflavicoccus</taxon>
    </lineage>
</organism>
<dbReference type="InterPro" id="IPR029787">
    <property type="entry name" value="Nucleotide_cyclase"/>
</dbReference>
<protein>
    <recommendedName>
        <fullName evidence="3">diguanylate cyclase</fullName>
        <ecNumber evidence="3">2.7.7.65</ecNumber>
    </recommendedName>
</protein>
<evidence type="ECO:0000313" key="12">
    <source>
        <dbReference type="EMBL" id="AGA91841.1"/>
    </source>
</evidence>
<dbReference type="SMART" id="SM00267">
    <property type="entry name" value="GGDEF"/>
    <property type="match status" value="1"/>
</dbReference>
<evidence type="ECO:0000256" key="2">
    <source>
        <dbReference type="ARBA" id="ARBA00004651"/>
    </source>
</evidence>
<comment type="catalytic activity">
    <reaction evidence="8">
        <text>2 GTP = 3',3'-c-di-GMP + 2 diphosphate</text>
        <dbReference type="Rhea" id="RHEA:24898"/>
        <dbReference type="ChEBI" id="CHEBI:33019"/>
        <dbReference type="ChEBI" id="CHEBI:37565"/>
        <dbReference type="ChEBI" id="CHEBI:58805"/>
        <dbReference type="EC" id="2.7.7.65"/>
    </reaction>
</comment>
<keyword evidence="13" id="KW-1185">Reference proteome</keyword>
<sequence length="552" mass="62287">MTGLPDAHDDTRRPPEGPMDEPKFVYDTENTRQASLDQPTDAGVSAEPKAAREMIATTRKIWHALADACPGLRLRNAFATTPRLILMLGIILLAGFLAVTLSSYQVSKEAVQRALVEHELPLTSDNIYSEIQASLLRPIYVSSLMAHDTFLVDWMLDGERDPQKVTRYLREIQRKYDVFSTFVVSALTRRYYHFNGILKEVSPDAQKDRWFFTMEHHPQGYRVDIDTNEASANRLTIFVNHKIQDGDGRFVGVTGLGLDVATVSQLIEHYKTRYDRDIYFVDHQGIIESHSDDRLIGKLDIHDQPGIAAVADEILAGDQGTLTYQGETGRIFIRYRYIPELSWHLIVEESEQAAIRALRHALYVDLGIGGGITLLVLAISGFTVHRFQSRLERLASIDPLSGLFNRQFFEALFANALSTARRLDHELSLLLFDIDLFKQINDTHGHPAGDRVIEQIARIVESGRRETDIAARWGGDEFVVLLVDCDESDARRIAEGLRHRVEQEVRVPDTDRPVTISTGVAAYRRGENLKDLTARIDTRLYAAKAAGRNRVA</sequence>
<dbReference type="AlphaFoldDB" id="L0H0U7"/>
<evidence type="ECO:0000256" key="7">
    <source>
        <dbReference type="ARBA" id="ARBA00023136"/>
    </source>
</evidence>
<evidence type="ECO:0000313" key="13">
    <source>
        <dbReference type="Proteomes" id="UP000010816"/>
    </source>
</evidence>
<evidence type="ECO:0000256" key="6">
    <source>
        <dbReference type="ARBA" id="ARBA00022989"/>
    </source>
</evidence>
<keyword evidence="7 10" id="KW-0472">Membrane</keyword>
<comment type="cofactor">
    <cofactor evidence="1">
        <name>Mg(2+)</name>
        <dbReference type="ChEBI" id="CHEBI:18420"/>
    </cofactor>
</comment>
<keyword evidence="4" id="KW-1003">Cell membrane</keyword>
<dbReference type="FunFam" id="3.30.70.270:FF:000001">
    <property type="entry name" value="Diguanylate cyclase domain protein"/>
    <property type="match status" value="1"/>
</dbReference>
<dbReference type="NCBIfam" id="TIGR00254">
    <property type="entry name" value="GGDEF"/>
    <property type="match status" value="1"/>
</dbReference>
<evidence type="ECO:0000256" key="10">
    <source>
        <dbReference type="SAM" id="Phobius"/>
    </source>
</evidence>
<evidence type="ECO:0000256" key="9">
    <source>
        <dbReference type="SAM" id="MobiDB-lite"/>
    </source>
</evidence>
<dbReference type="Gene3D" id="3.30.450.20">
    <property type="entry name" value="PAS domain"/>
    <property type="match status" value="1"/>
</dbReference>
<dbReference type="KEGG" id="tmb:Thimo_3161"/>
<dbReference type="PANTHER" id="PTHR45138">
    <property type="entry name" value="REGULATORY COMPONENTS OF SENSORY TRANSDUCTION SYSTEM"/>
    <property type="match status" value="1"/>
</dbReference>
<evidence type="ECO:0000256" key="4">
    <source>
        <dbReference type="ARBA" id="ARBA00022475"/>
    </source>
</evidence>
<gene>
    <name evidence="12" type="ORF">Thimo_3161</name>
</gene>
<feature type="transmembrane region" description="Helical" evidence="10">
    <location>
        <begin position="84"/>
        <end position="104"/>
    </location>
</feature>
<dbReference type="InterPro" id="IPR050469">
    <property type="entry name" value="Diguanylate_Cyclase"/>
</dbReference>
<feature type="transmembrane region" description="Helical" evidence="10">
    <location>
        <begin position="362"/>
        <end position="384"/>
    </location>
</feature>
<dbReference type="Gene3D" id="3.30.70.270">
    <property type="match status" value="1"/>
</dbReference>
<feature type="domain" description="GGDEF" evidence="11">
    <location>
        <begin position="425"/>
        <end position="552"/>
    </location>
</feature>
<dbReference type="InterPro" id="IPR000160">
    <property type="entry name" value="GGDEF_dom"/>
</dbReference>
<proteinExistence type="predicted"/>
<dbReference type="InterPro" id="IPR043128">
    <property type="entry name" value="Rev_trsase/Diguanyl_cyclase"/>
</dbReference>
<accession>L0H0U7</accession>
<dbReference type="GO" id="GO:0043709">
    <property type="term" value="P:cell adhesion involved in single-species biofilm formation"/>
    <property type="evidence" value="ECO:0007669"/>
    <property type="project" value="TreeGrafter"/>
</dbReference>
<comment type="subcellular location">
    <subcellularLocation>
        <location evidence="2">Cell membrane</location>
        <topology evidence="2">Multi-pass membrane protein</topology>
    </subcellularLocation>
</comment>
<dbReference type="Pfam" id="PF02743">
    <property type="entry name" value="dCache_1"/>
    <property type="match status" value="1"/>
</dbReference>
<dbReference type="GO" id="GO:1902201">
    <property type="term" value="P:negative regulation of bacterial-type flagellum-dependent cell motility"/>
    <property type="evidence" value="ECO:0007669"/>
    <property type="project" value="TreeGrafter"/>
</dbReference>
<dbReference type="SUPFAM" id="SSF55073">
    <property type="entry name" value="Nucleotide cyclase"/>
    <property type="match status" value="1"/>
</dbReference>
<dbReference type="eggNOG" id="COG3706">
    <property type="taxonomic scope" value="Bacteria"/>
</dbReference>
<keyword evidence="5 10" id="KW-0812">Transmembrane</keyword>
<evidence type="ECO:0000256" key="5">
    <source>
        <dbReference type="ARBA" id="ARBA00022692"/>
    </source>
</evidence>
<feature type="region of interest" description="Disordered" evidence="9">
    <location>
        <begin position="1"/>
        <end position="46"/>
    </location>
</feature>
<dbReference type="InterPro" id="IPR033479">
    <property type="entry name" value="dCache_1"/>
</dbReference>
<name>L0H0U7_9GAMM</name>
<dbReference type="Pfam" id="PF00990">
    <property type="entry name" value="GGDEF"/>
    <property type="match status" value="1"/>
</dbReference>
<keyword evidence="6 10" id="KW-1133">Transmembrane helix</keyword>
<evidence type="ECO:0000256" key="8">
    <source>
        <dbReference type="ARBA" id="ARBA00034247"/>
    </source>
</evidence>
<evidence type="ECO:0000256" key="3">
    <source>
        <dbReference type="ARBA" id="ARBA00012528"/>
    </source>
</evidence>
<feature type="compositionally biased region" description="Basic and acidic residues" evidence="9">
    <location>
        <begin position="1"/>
        <end position="30"/>
    </location>
</feature>
<dbReference type="PANTHER" id="PTHR45138:SF9">
    <property type="entry name" value="DIGUANYLATE CYCLASE DGCM-RELATED"/>
    <property type="match status" value="1"/>
</dbReference>
<dbReference type="GO" id="GO:0052621">
    <property type="term" value="F:diguanylate cyclase activity"/>
    <property type="evidence" value="ECO:0007669"/>
    <property type="project" value="UniProtKB-EC"/>
</dbReference>
<reference evidence="12 13" key="1">
    <citation type="submission" date="2011-09" db="EMBL/GenBank/DDBJ databases">
        <title>Complete sequence of chromosome of Thioflavicoccus mobilis 8321.</title>
        <authorList>
            <consortium name="US DOE Joint Genome Institute"/>
            <person name="Lucas S."/>
            <person name="Han J."/>
            <person name="Lapidus A."/>
            <person name="Cheng J.-F."/>
            <person name="Goodwin L."/>
            <person name="Pitluck S."/>
            <person name="Peters L."/>
            <person name="Ovchinnikova G."/>
            <person name="Lu M."/>
            <person name="Detter J.C."/>
            <person name="Han C."/>
            <person name="Tapia R."/>
            <person name="Land M."/>
            <person name="Hauser L."/>
            <person name="Kyrpides N."/>
            <person name="Ivanova N."/>
            <person name="Pagani I."/>
            <person name="Vogl K."/>
            <person name="Liu Z."/>
            <person name="Imhoff J."/>
            <person name="Thiel V."/>
            <person name="Frigaard N.-U."/>
            <person name="Bryant D."/>
            <person name="Woyke T."/>
        </authorList>
    </citation>
    <scope>NUCLEOTIDE SEQUENCE [LARGE SCALE GENOMIC DNA]</scope>
    <source>
        <strain evidence="12 13">8321</strain>
    </source>
</reference>
<dbReference type="PROSITE" id="PS50887">
    <property type="entry name" value="GGDEF"/>
    <property type="match status" value="1"/>
</dbReference>
<dbReference type="EMBL" id="CP003051">
    <property type="protein sequence ID" value="AGA91841.1"/>
    <property type="molecule type" value="Genomic_DNA"/>
</dbReference>
<dbReference type="OrthoDB" id="9812260at2"/>
<dbReference type="PATRIC" id="fig|765912.4.peg.3091"/>
<dbReference type="EC" id="2.7.7.65" evidence="3"/>
<dbReference type="STRING" id="765912.Thimo_3161"/>
<evidence type="ECO:0000256" key="1">
    <source>
        <dbReference type="ARBA" id="ARBA00001946"/>
    </source>
</evidence>
<dbReference type="Proteomes" id="UP000010816">
    <property type="component" value="Chromosome"/>
</dbReference>
<dbReference type="GO" id="GO:0005886">
    <property type="term" value="C:plasma membrane"/>
    <property type="evidence" value="ECO:0007669"/>
    <property type="project" value="UniProtKB-SubCell"/>
</dbReference>